<comment type="caution">
    <text evidence="2">The sequence shown here is derived from an EMBL/GenBank/DDBJ whole genome shotgun (WGS) entry which is preliminary data.</text>
</comment>
<evidence type="ECO:0008006" key="4">
    <source>
        <dbReference type="Google" id="ProtNLM"/>
    </source>
</evidence>
<reference evidence="2" key="2">
    <citation type="submission" date="2023-05" db="EMBL/GenBank/DDBJ databases">
        <authorList>
            <consortium name="Lawrence Berkeley National Laboratory"/>
            <person name="Steindorff A."/>
            <person name="Hensen N."/>
            <person name="Bonometti L."/>
            <person name="Westerberg I."/>
            <person name="Brannstrom I.O."/>
            <person name="Guillou S."/>
            <person name="Cros-Aarteil S."/>
            <person name="Calhoun S."/>
            <person name="Haridas S."/>
            <person name="Kuo A."/>
            <person name="Mondo S."/>
            <person name="Pangilinan J."/>
            <person name="Riley R."/>
            <person name="Labutti K."/>
            <person name="Andreopoulos B."/>
            <person name="Lipzen A."/>
            <person name="Chen C."/>
            <person name="Yanf M."/>
            <person name="Daum C."/>
            <person name="Ng V."/>
            <person name="Clum A."/>
            <person name="Ohm R."/>
            <person name="Martin F."/>
            <person name="Silar P."/>
            <person name="Natvig D."/>
            <person name="Lalanne C."/>
            <person name="Gautier V."/>
            <person name="Ament-Velasquez S.L."/>
            <person name="Kruys A."/>
            <person name="Hutchinson M.I."/>
            <person name="Powell A.J."/>
            <person name="Barry K."/>
            <person name="Miller A.N."/>
            <person name="Grigoriev I.V."/>
            <person name="Debuchy R."/>
            <person name="Gladieux P."/>
            <person name="Thoren M.H."/>
            <person name="Johannesson H."/>
        </authorList>
    </citation>
    <scope>NUCLEOTIDE SEQUENCE</scope>
    <source>
        <strain evidence="2">CBS 315.58</strain>
    </source>
</reference>
<proteinExistence type="predicted"/>
<feature type="compositionally biased region" description="Low complexity" evidence="1">
    <location>
        <begin position="380"/>
        <end position="390"/>
    </location>
</feature>
<feature type="compositionally biased region" description="Basic and acidic residues" evidence="1">
    <location>
        <begin position="58"/>
        <end position="69"/>
    </location>
</feature>
<feature type="compositionally biased region" description="Low complexity" evidence="1">
    <location>
        <begin position="161"/>
        <end position="174"/>
    </location>
</feature>
<feature type="region of interest" description="Disordered" evidence="1">
    <location>
        <begin position="338"/>
        <end position="390"/>
    </location>
</feature>
<organism evidence="2 3">
    <name type="scientific">Triangularia verruculosa</name>
    <dbReference type="NCBI Taxonomy" id="2587418"/>
    <lineage>
        <taxon>Eukaryota</taxon>
        <taxon>Fungi</taxon>
        <taxon>Dikarya</taxon>
        <taxon>Ascomycota</taxon>
        <taxon>Pezizomycotina</taxon>
        <taxon>Sordariomycetes</taxon>
        <taxon>Sordariomycetidae</taxon>
        <taxon>Sordariales</taxon>
        <taxon>Podosporaceae</taxon>
        <taxon>Triangularia</taxon>
    </lineage>
</organism>
<evidence type="ECO:0000313" key="2">
    <source>
        <dbReference type="EMBL" id="KAK4201781.1"/>
    </source>
</evidence>
<name>A0AAN6XLG5_9PEZI</name>
<feature type="compositionally biased region" description="Basic residues" evidence="1">
    <location>
        <begin position="614"/>
        <end position="629"/>
    </location>
</feature>
<dbReference type="EMBL" id="MU863903">
    <property type="protein sequence ID" value="KAK4201781.1"/>
    <property type="molecule type" value="Genomic_DNA"/>
</dbReference>
<dbReference type="AlphaFoldDB" id="A0AAN6XLG5"/>
<feature type="region of interest" description="Disordered" evidence="1">
    <location>
        <begin position="1"/>
        <end position="266"/>
    </location>
</feature>
<evidence type="ECO:0000313" key="3">
    <source>
        <dbReference type="Proteomes" id="UP001303160"/>
    </source>
</evidence>
<keyword evidence="3" id="KW-1185">Reference proteome</keyword>
<reference evidence="2" key="1">
    <citation type="journal article" date="2023" name="Mol. Phylogenet. Evol.">
        <title>Genome-scale phylogeny and comparative genomics of the fungal order Sordariales.</title>
        <authorList>
            <person name="Hensen N."/>
            <person name="Bonometti L."/>
            <person name="Westerberg I."/>
            <person name="Brannstrom I.O."/>
            <person name="Guillou S."/>
            <person name="Cros-Aarteil S."/>
            <person name="Calhoun S."/>
            <person name="Haridas S."/>
            <person name="Kuo A."/>
            <person name="Mondo S."/>
            <person name="Pangilinan J."/>
            <person name="Riley R."/>
            <person name="LaButti K."/>
            <person name="Andreopoulos B."/>
            <person name="Lipzen A."/>
            <person name="Chen C."/>
            <person name="Yan M."/>
            <person name="Daum C."/>
            <person name="Ng V."/>
            <person name="Clum A."/>
            <person name="Steindorff A."/>
            <person name="Ohm R.A."/>
            <person name="Martin F."/>
            <person name="Silar P."/>
            <person name="Natvig D.O."/>
            <person name="Lalanne C."/>
            <person name="Gautier V."/>
            <person name="Ament-Velasquez S.L."/>
            <person name="Kruys A."/>
            <person name="Hutchinson M.I."/>
            <person name="Powell A.J."/>
            <person name="Barry K."/>
            <person name="Miller A.N."/>
            <person name="Grigoriev I.V."/>
            <person name="Debuchy R."/>
            <person name="Gladieux P."/>
            <person name="Hiltunen Thoren M."/>
            <person name="Johannesson H."/>
        </authorList>
    </citation>
    <scope>NUCLEOTIDE SEQUENCE</scope>
    <source>
        <strain evidence="2">CBS 315.58</strain>
    </source>
</reference>
<feature type="compositionally biased region" description="Polar residues" evidence="1">
    <location>
        <begin position="238"/>
        <end position="258"/>
    </location>
</feature>
<sequence>MSAPPPSGPGGFSLFPNTATRPPSRSQNQQRPPTRSGTPQESRPSISAEPSPPRAPRIRRDSSVREGKQRVVSTNPWQHALDARESQRRQYPQEAEAGPSNAAIPVPDPVVETAYAQPVNDPPQRCETAFSEAQTLVRSNSARSRSSIAKPPLAYTPAGQSSSSGEPSSSSNPPQLRSIFPTYNPELPLDRQEYYPKEASPTHIPQAAISRPLYSPRRERAPTVTSNHNPTQSPPQGPLQSPAPTAASAQTRWPNPSGTRHHEPAVIPPVSSTEELRALWKVTNGWKASSLEGRPFCLKLTACPDAPVYTLSSSSNQPFYCLRVDPTSASALVSLSRYDPNKPFKQSPPSPNGSPSSSPTPGGVSQSPNIINSPPPTIPPSTSSSSTLRTSISLRTSKTTRTLQHNAKNWLEVLTTSLTPPSARNENNGGLVAHLWPSAAARLVADRSNDATTVALAQQESARLVYDPDSGNHFLVHPALAMPFCVTIERNPVFSRTEYTLEHLESPFHLAKLTRDGTGQGWFEVDTSIAAKIEAVYLVDVVVAALVLVAHGDEGYTSGRIEVFEPPPVVFGSGGGGNNGSVISGGGDRRSSKSSRRGGDNSRASIRREEKQRKKELKKQRGKRDKKKRMEQFEIDLESQDSGEFSNKRETKEEKLPAVLRALVWLIKIFFKCLIGSLTLVFKCLGGIINGLARCCGLGKL</sequence>
<feature type="compositionally biased region" description="Low complexity" evidence="1">
    <location>
        <begin position="138"/>
        <end position="147"/>
    </location>
</feature>
<gene>
    <name evidence="2" type="ORF">QBC40DRAFT_277529</name>
</gene>
<evidence type="ECO:0000256" key="1">
    <source>
        <dbReference type="SAM" id="MobiDB-lite"/>
    </source>
</evidence>
<protein>
    <recommendedName>
        <fullName evidence="4">Acetylserotonin methytransferase-like protein</fullName>
    </recommendedName>
</protein>
<feature type="compositionally biased region" description="Low complexity" evidence="1">
    <location>
        <begin position="12"/>
        <end position="36"/>
    </location>
</feature>
<dbReference type="Proteomes" id="UP001303160">
    <property type="component" value="Unassembled WGS sequence"/>
</dbReference>
<feature type="region of interest" description="Disordered" evidence="1">
    <location>
        <begin position="567"/>
        <end position="633"/>
    </location>
</feature>
<feature type="compositionally biased region" description="Low complexity" evidence="1">
    <location>
        <begin position="353"/>
        <end position="372"/>
    </location>
</feature>
<accession>A0AAN6XLG5</accession>
<feature type="compositionally biased region" description="Gly residues" evidence="1">
    <location>
        <begin position="572"/>
        <end position="586"/>
    </location>
</feature>